<dbReference type="OrthoDB" id="62853at2759"/>
<sequence>MTGTARCVCGDKHRCTHAPGDMIPFPHHRFRRHQNPMYAYEDMNPFFPEDPPCCDWCMLWREVGGPDMIIGRDGELEDLYERIHRRFQDAMWQGNLRNIPWNMVLRFAEHLRRNHRSIHSREMAMLVEDMVDSRPRHGRVAPIMGGRMLHERMFLDDGFDPRLGRRGGRGYRAQRMLGYW</sequence>
<dbReference type="AlphaFoldDB" id="A0A9P4NW48"/>
<evidence type="ECO:0000313" key="1">
    <source>
        <dbReference type="EMBL" id="KAF2433404.1"/>
    </source>
</evidence>
<dbReference type="Proteomes" id="UP000800235">
    <property type="component" value="Unassembled WGS sequence"/>
</dbReference>
<organism evidence="1 2">
    <name type="scientific">Tothia fuscella</name>
    <dbReference type="NCBI Taxonomy" id="1048955"/>
    <lineage>
        <taxon>Eukaryota</taxon>
        <taxon>Fungi</taxon>
        <taxon>Dikarya</taxon>
        <taxon>Ascomycota</taxon>
        <taxon>Pezizomycotina</taxon>
        <taxon>Dothideomycetes</taxon>
        <taxon>Pleosporomycetidae</taxon>
        <taxon>Venturiales</taxon>
        <taxon>Cylindrosympodiaceae</taxon>
        <taxon>Tothia</taxon>
    </lineage>
</organism>
<accession>A0A9P4NW48</accession>
<protein>
    <submittedName>
        <fullName evidence="1">Uncharacterized protein</fullName>
    </submittedName>
</protein>
<name>A0A9P4NW48_9PEZI</name>
<keyword evidence="2" id="KW-1185">Reference proteome</keyword>
<evidence type="ECO:0000313" key="2">
    <source>
        <dbReference type="Proteomes" id="UP000800235"/>
    </source>
</evidence>
<gene>
    <name evidence="1" type="ORF">EJ08DRAFT_77846</name>
</gene>
<dbReference type="EMBL" id="MU007021">
    <property type="protein sequence ID" value="KAF2433404.1"/>
    <property type="molecule type" value="Genomic_DNA"/>
</dbReference>
<comment type="caution">
    <text evidence="1">The sequence shown here is derived from an EMBL/GenBank/DDBJ whole genome shotgun (WGS) entry which is preliminary data.</text>
</comment>
<proteinExistence type="predicted"/>
<reference evidence="1" key="1">
    <citation type="journal article" date="2020" name="Stud. Mycol.">
        <title>101 Dothideomycetes genomes: a test case for predicting lifestyles and emergence of pathogens.</title>
        <authorList>
            <person name="Haridas S."/>
            <person name="Albert R."/>
            <person name="Binder M."/>
            <person name="Bloem J."/>
            <person name="Labutti K."/>
            <person name="Salamov A."/>
            <person name="Andreopoulos B."/>
            <person name="Baker S."/>
            <person name="Barry K."/>
            <person name="Bills G."/>
            <person name="Bluhm B."/>
            <person name="Cannon C."/>
            <person name="Castanera R."/>
            <person name="Culley D."/>
            <person name="Daum C."/>
            <person name="Ezra D."/>
            <person name="Gonzalez J."/>
            <person name="Henrissat B."/>
            <person name="Kuo A."/>
            <person name="Liang C."/>
            <person name="Lipzen A."/>
            <person name="Lutzoni F."/>
            <person name="Magnuson J."/>
            <person name="Mondo S."/>
            <person name="Nolan M."/>
            <person name="Ohm R."/>
            <person name="Pangilinan J."/>
            <person name="Park H.-J."/>
            <person name="Ramirez L."/>
            <person name="Alfaro M."/>
            <person name="Sun H."/>
            <person name="Tritt A."/>
            <person name="Yoshinaga Y."/>
            <person name="Zwiers L.-H."/>
            <person name="Turgeon B."/>
            <person name="Goodwin S."/>
            <person name="Spatafora J."/>
            <person name="Crous P."/>
            <person name="Grigoriev I."/>
        </authorList>
    </citation>
    <scope>NUCLEOTIDE SEQUENCE</scope>
    <source>
        <strain evidence="1">CBS 130266</strain>
    </source>
</reference>